<evidence type="ECO:0000256" key="8">
    <source>
        <dbReference type="HAMAP-Rule" id="MF_00380"/>
    </source>
</evidence>
<sequence length="151" mass="17160">MEPSASIARLVTRMGVKDSRHPVYVYINSVCKKEQGCVLLAIQRVEVTMGALTKADIAEHLHEELGFNKREAKEMVEQFFEQIRQALENNEQVKLSGFGNFDLRDKKARPGRNPKTGQEIPITPRRVVTFRPGQKLKARVEAYAGHRVQDS</sequence>
<gene>
    <name evidence="8" type="primary">ihfA</name>
    <name evidence="8" type="synonym">himA</name>
    <name evidence="12" type="ORF">V5J35_003585</name>
</gene>
<keyword evidence="5 8" id="KW-0238">DNA-binding</keyword>
<keyword evidence="6 8" id="KW-0804">Transcription</keyword>
<dbReference type="InterPro" id="IPR005684">
    <property type="entry name" value="IHF_alpha"/>
</dbReference>
<dbReference type="HAMAP" id="MF_00380">
    <property type="entry name" value="IHF_alpha"/>
    <property type="match status" value="1"/>
</dbReference>
<comment type="function">
    <text evidence="8 10">This protein is one of the two subunits of integration host factor, a specific DNA-binding protein that functions in genetic recombination as well as in transcriptional and translational control.</text>
</comment>
<feature type="region of interest" description="Disordered" evidence="11">
    <location>
        <begin position="104"/>
        <end position="123"/>
    </location>
</feature>
<accession>A0ABV2SKV3</accession>
<reference evidence="12 13" key="1">
    <citation type="submission" date="2024-06" db="EMBL/GenBank/DDBJ databases">
        <title>Genomic Encyclopedia of Type Strains, Phase V (KMG-V): Genome sequencing to study the core and pangenomes of soil and plant-associated prokaryotes.</title>
        <authorList>
            <person name="Whitman W."/>
        </authorList>
    </citation>
    <scope>NUCLEOTIDE SEQUENCE [LARGE SCALE GENOMIC DNA]</scope>
    <source>
        <strain evidence="12 13">NE40</strain>
    </source>
</reference>
<dbReference type="NCBIfam" id="NF001401">
    <property type="entry name" value="PRK00285.1"/>
    <property type="match status" value="1"/>
</dbReference>
<comment type="similarity">
    <text evidence="1 8 9">Belongs to the bacterial histone-like protein family.</text>
</comment>
<dbReference type="PROSITE" id="PS00045">
    <property type="entry name" value="HISTONE_LIKE"/>
    <property type="match status" value="1"/>
</dbReference>
<evidence type="ECO:0000313" key="12">
    <source>
        <dbReference type="EMBL" id="MET4758393.1"/>
    </source>
</evidence>
<evidence type="ECO:0000256" key="5">
    <source>
        <dbReference type="ARBA" id="ARBA00023125"/>
    </source>
</evidence>
<protein>
    <recommendedName>
        <fullName evidence="2 8">Integration host factor subunit alpha</fullName>
        <shortName evidence="8">IHF-alpha</shortName>
    </recommendedName>
</protein>
<name>A0ABV2SKV3_9GAMM</name>
<dbReference type="InterPro" id="IPR020816">
    <property type="entry name" value="Histone-like_DNA-bd_CS"/>
</dbReference>
<dbReference type="Pfam" id="PF00216">
    <property type="entry name" value="Bac_DNA_binding"/>
    <property type="match status" value="1"/>
</dbReference>
<evidence type="ECO:0000256" key="3">
    <source>
        <dbReference type="ARBA" id="ARBA00022845"/>
    </source>
</evidence>
<evidence type="ECO:0000256" key="2">
    <source>
        <dbReference type="ARBA" id="ARBA00018329"/>
    </source>
</evidence>
<keyword evidence="3 8" id="KW-0810">Translation regulation</keyword>
<proteinExistence type="inferred from homology"/>
<dbReference type="PRINTS" id="PR01727">
    <property type="entry name" value="DNABINDINGHU"/>
</dbReference>
<evidence type="ECO:0000313" key="13">
    <source>
        <dbReference type="Proteomes" id="UP001549366"/>
    </source>
</evidence>
<dbReference type="PANTHER" id="PTHR33175">
    <property type="entry name" value="DNA-BINDING PROTEIN HU"/>
    <property type="match status" value="1"/>
</dbReference>
<evidence type="ECO:0000256" key="9">
    <source>
        <dbReference type="RuleBase" id="RU003939"/>
    </source>
</evidence>
<dbReference type="Gene3D" id="4.10.520.10">
    <property type="entry name" value="IHF-like DNA-binding proteins"/>
    <property type="match status" value="1"/>
</dbReference>
<dbReference type="SUPFAM" id="SSF47729">
    <property type="entry name" value="IHF-like DNA-binding proteins"/>
    <property type="match status" value="1"/>
</dbReference>
<keyword evidence="4 8" id="KW-0805">Transcription regulation</keyword>
<dbReference type="InterPro" id="IPR010992">
    <property type="entry name" value="IHF-like_DNA-bd_dom_sf"/>
</dbReference>
<dbReference type="PANTHER" id="PTHR33175:SF2">
    <property type="entry name" value="INTEGRATION HOST FACTOR SUBUNIT ALPHA"/>
    <property type="match status" value="1"/>
</dbReference>
<evidence type="ECO:0000256" key="4">
    <source>
        <dbReference type="ARBA" id="ARBA00023015"/>
    </source>
</evidence>
<dbReference type="NCBIfam" id="TIGR00987">
    <property type="entry name" value="himA"/>
    <property type="match status" value="1"/>
</dbReference>
<keyword evidence="7 8" id="KW-0233">DNA recombination</keyword>
<evidence type="ECO:0000256" key="7">
    <source>
        <dbReference type="ARBA" id="ARBA00023172"/>
    </source>
</evidence>
<dbReference type="InterPro" id="IPR000119">
    <property type="entry name" value="Hist_DNA-bd"/>
</dbReference>
<organism evidence="12 13">
    <name type="scientific">Endozoicomonas lisbonensis</name>
    <dbReference type="NCBI Taxonomy" id="3120522"/>
    <lineage>
        <taxon>Bacteria</taxon>
        <taxon>Pseudomonadati</taxon>
        <taxon>Pseudomonadota</taxon>
        <taxon>Gammaproteobacteria</taxon>
        <taxon>Oceanospirillales</taxon>
        <taxon>Endozoicomonadaceae</taxon>
        <taxon>Endozoicomonas</taxon>
    </lineage>
</organism>
<dbReference type="SMART" id="SM00411">
    <property type="entry name" value="BHL"/>
    <property type="match status" value="1"/>
</dbReference>
<dbReference type="Proteomes" id="UP001549366">
    <property type="component" value="Unassembled WGS sequence"/>
</dbReference>
<dbReference type="CDD" id="cd13835">
    <property type="entry name" value="IHF_A"/>
    <property type="match status" value="1"/>
</dbReference>
<comment type="subunit">
    <text evidence="8 10">Heterodimer of an alpha and a beta chain.</text>
</comment>
<evidence type="ECO:0000256" key="6">
    <source>
        <dbReference type="ARBA" id="ARBA00023163"/>
    </source>
</evidence>
<evidence type="ECO:0000256" key="10">
    <source>
        <dbReference type="RuleBase" id="RU004485"/>
    </source>
</evidence>
<dbReference type="EMBL" id="JBEWTB010000002">
    <property type="protein sequence ID" value="MET4758393.1"/>
    <property type="molecule type" value="Genomic_DNA"/>
</dbReference>
<evidence type="ECO:0000256" key="1">
    <source>
        <dbReference type="ARBA" id="ARBA00010529"/>
    </source>
</evidence>
<keyword evidence="13" id="KW-1185">Reference proteome</keyword>
<evidence type="ECO:0000256" key="11">
    <source>
        <dbReference type="SAM" id="MobiDB-lite"/>
    </source>
</evidence>
<comment type="caution">
    <text evidence="12">The sequence shown here is derived from an EMBL/GenBank/DDBJ whole genome shotgun (WGS) entry which is preliminary data.</text>
</comment>